<keyword evidence="5 10" id="KW-0808">Transferase</keyword>
<evidence type="ECO:0000256" key="3">
    <source>
        <dbReference type="ARBA" id="ARBA00018706"/>
    </source>
</evidence>
<evidence type="ECO:0000256" key="7">
    <source>
        <dbReference type="ARBA" id="ARBA00022777"/>
    </source>
</evidence>
<dbReference type="InterPro" id="IPR032319">
    <property type="entry name" value="CLP1_P"/>
</dbReference>
<evidence type="ECO:0000256" key="4">
    <source>
        <dbReference type="ARBA" id="ARBA00019824"/>
    </source>
</evidence>
<evidence type="ECO:0000256" key="1">
    <source>
        <dbReference type="ARBA" id="ARBA00003798"/>
    </source>
</evidence>
<evidence type="ECO:0000256" key="6">
    <source>
        <dbReference type="ARBA" id="ARBA00022741"/>
    </source>
</evidence>
<dbReference type="GO" id="GO:0005524">
    <property type="term" value="F:ATP binding"/>
    <property type="evidence" value="ECO:0007669"/>
    <property type="project" value="UniProtKB-KW"/>
</dbReference>
<keyword evidence="7" id="KW-0418">Kinase</keyword>
<dbReference type="GO" id="GO:0005634">
    <property type="term" value="C:nucleus"/>
    <property type="evidence" value="ECO:0007669"/>
    <property type="project" value="TreeGrafter"/>
</dbReference>
<keyword evidence="11" id="KW-1185">Reference proteome</keyword>
<gene>
    <name evidence="10" type="ORF">G6011_11126</name>
</gene>
<reference evidence="10" key="1">
    <citation type="submission" date="2021-07" db="EMBL/GenBank/DDBJ databases">
        <title>Genome Resource of American Ginseng Black Spot Pathogen Alternaria panax.</title>
        <authorList>
            <person name="Qiu C."/>
            <person name="Wang W."/>
            <person name="Liu Z."/>
        </authorList>
    </citation>
    <scope>NUCLEOTIDE SEQUENCE</scope>
    <source>
        <strain evidence="10">BNCC115425</strain>
    </source>
</reference>
<proteinExistence type="inferred from homology"/>
<protein>
    <recommendedName>
        <fullName evidence="4">Polynucleotide 5'-hydroxyl-kinase GRC3</fullName>
    </recommendedName>
    <alternativeName>
        <fullName evidence="3">Polynucleotide 5'-hydroxyl-kinase grc3</fullName>
    </alternativeName>
</protein>
<accession>A0AAD4ID67</accession>
<keyword evidence="6" id="KW-0547">Nucleotide-binding</keyword>
<dbReference type="GO" id="GO:0000448">
    <property type="term" value="P:cleavage in ITS2 between 5.8S rRNA and LSU-rRNA of tricistronic rRNA transcript (SSU-rRNA, 5.8S rRNA, LSU-rRNA)"/>
    <property type="evidence" value="ECO:0007669"/>
    <property type="project" value="TreeGrafter"/>
</dbReference>
<feature type="domain" description="Clp1 P-loop" evidence="9">
    <location>
        <begin position="238"/>
        <end position="425"/>
    </location>
</feature>
<dbReference type="PANTHER" id="PTHR12755">
    <property type="entry name" value="CLEAVAGE/POLYADENYLATION FACTOR IA SUBUNIT CLP1P"/>
    <property type="match status" value="1"/>
</dbReference>
<dbReference type="InterPro" id="IPR027417">
    <property type="entry name" value="P-loop_NTPase"/>
</dbReference>
<dbReference type="InterPro" id="IPR045116">
    <property type="entry name" value="Clp1/Grc3"/>
</dbReference>
<comment type="caution">
    <text evidence="10">The sequence shown here is derived from an EMBL/GenBank/DDBJ whole genome shotgun (WGS) entry which is preliminary data.</text>
</comment>
<organism evidence="10 11">
    <name type="scientific">Alternaria panax</name>
    <dbReference type="NCBI Taxonomy" id="48097"/>
    <lineage>
        <taxon>Eukaryota</taxon>
        <taxon>Fungi</taxon>
        <taxon>Dikarya</taxon>
        <taxon>Ascomycota</taxon>
        <taxon>Pezizomycotina</taxon>
        <taxon>Dothideomycetes</taxon>
        <taxon>Pleosporomycetidae</taxon>
        <taxon>Pleosporales</taxon>
        <taxon>Pleosporineae</taxon>
        <taxon>Pleosporaceae</taxon>
        <taxon>Alternaria</taxon>
        <taxon>Alternaria sect. Panax</taxon>
    </lineage>
</organism>
<dbReference type="Pfam" id="PF16575">
    <property type="entry name" value="CLP1_P"/>
    <property type="match status" value="1"/>
</dbReference>
<dbReference type="Proteomes" id="UP001199106">
    <property type="component" value="Unassembled WGS sequence"/>
</dbReference>
<keyword evidence="8" id="KW-0067">ATP-binding</keyword>
<name>A0AAD4ID67_9PLEO</name>
<evidence type="ECO:0000256" key="8">
    <source>
        <dbReference type="ARBA" id="ARBA00022840"/>
    </source>
</evidence>
<dbReference type="GO" id="GO:0051731">
    <property type="term" value="F:polynucleotide 5'-hydroxyl-kinase activity"/>
    <property type="evidence" value="ECO:0007669"/>
    <property type="project" value="InterPro"/>
</dbReference>
<evidence type="ECO:0000313" key="11">
    <source>
        <dbReference type="Proteomes" id="UP001199106"/>
    </source>
</evidence>
<dbReference type="PANTHER" id="PTHR12755:SF3">
    <property type="entry name" value="POLYNUCLEOTIDE 5'-HYDROXYL-KINASE NOL9"/>
    <property type="match status" value="1"/>
</dbReference>
<evidence type="ECO:0000256" key="5">
    <source>
        <dbReference type="ARBA" id="ARBA00022679"/>
    </source>
</evidence>
<comment type="function">
    <text evidence="1">Polynucleotide 5'-kinase involved in rRNA processing.</text>
</comment>
<dbReference type="Gene3D" id="3.40.50.300">
    <property type="entry name" value="P-loop containing nucleotide triphosphate hydrolases"/>
    <property type="match status" value="1"/>
</dbReference>
<comment type="similarity">
    <text evidence="2">Belongs to the Clp1 family. NOL9/GRC3 subfamily.</text>
</comment>
<evidence type="ECO:0000256" key="2">
    <source>
        <dbReference type="ARBA" id="ARBA00011003"/>
    </source>
</evidence>
<dbReference type="EMBL" id="JAANER010000003">
    <property type="protein sequence ID" value="KAG9192392.1"/>
    <property type="molecule type" value="Genomic_DNA"/>
</dbReference>
<evidence type="ECO:0000313" key="10">
    <source>
        <dbReference type="EMBL" id="KAG9192392.1"/>
    </source>
</evidence>
<evidence type="ECO:0000259" key="9">
    <source>
        <dbReference type="Pfam" id="PF16575"/>
    </source>
</evidence>
<dbReference type="AlphaFoldDB" id="A0AAD4ID67"/>
<sequence length="655" mass="72572">MSGKRKRGEDTTAAGSVSGKPLTAIAAARLRTEAAAQVVNAPEVTLERIVPASPLLQSGKPEQENSDEEEQRVPVQRNLKLCNWRNDPQSILSDTDTELTINLNKHATITLIGCFDLVVLRGAININGANIGTVSRDGQKNKVHRACIPATHPMSKIRGLDGTNHIRFKTCKISAPLAHISPVFDGIWNDLNDRSFRVVTNSETDTLSRPLRPEVTPEDWLRAIEDCASNPSITVVTGSSSSGKSTFARRLVNRSLTGLGKTAASVPAVCWIDLDPQKQEYAPGGQVSLVVVRDLNLGPSFTHPSVIPEQREAARNEVIRAHPIPTNFANYADYYQSCVEDLFLAYRNLSSRDSSLPLVIDIPSFLYSAHFELLSKLLARIKPHNVVHLSDTRVVDTEIAARLHLLQTSTSHYHGTFYDITAQQPQSIPIRSDAELSAMQMQSYFHLKSSCTSQGQPQVLSWMPDPLSQLVPWEFCYEETVEREQDVVAFAMYSEPVEPSSLLHTLNGSIVQIIQSTSSAVPASSGPLPRTPKLRIPYFPESERTGMVEPLDPRTTRLVCTAIVRGFNPEKKIVEVLVPKTHEPLLYNLTPERTIFVGGCCDLPEWAFLEDAYAQEEAVRTTTAMGNVSTWVEKENLVDDMGYLSTVRRVRKFQT</sequence>